<dbReference type="Pfam" id="PF02141">
    <property type="entry name" value="DENN"/>
    <property type="match status" value="1"/>
</dbReference>
<evidence type="ECO:0000256" key="1">
    <source>
        <dbReference type="SAM" id="MobiDB-lite"/>
    </source>
</evidence>
<dbReference type="PANTHER" id="PTHR12296">
    <property type="entry name" value="DENN DOMAIN-CONTAINING PROTEIN 4"/>
    <property type="match status" value="1"/>
</dbReference>
<dbReference type="AlphaFoldDB" id="A0A9P6MH48"/>
<feature type="domain" description="UDENN" evidence="2">
    <location>
        <begin position="1"/>
        <end position="404"/>
    </location>
</feature>
<dbReference type="OrthoDB" id="6019893at2759"/>
<keyword evidence="4" id="KW-1185">Reference proteome</keyword>
<dbReference type="PROSITE" id="PS50211">
    <property type="entry name" value="DENN"/>
    <property type="match status" value="1"/>
</dbReference>
<proteinExistence type="predicted"/>
<organism evidence="3 4">
    <name type="scientific">Modicella reniformis</name>
    <dbReference type="NCBI Taxonomy" id="1440133"/>
    <lineage>
        <taxon>Eukaryota</taxon>
        <taxon>Fungi</taxon>
        <taxon>Fungi incertae sedis</taxon>
        <taxon>Mucoromycota</taxon>
        <taxon>Mortierellomycotina</taxon>
        <taxon>Mortierellomycetes</taxon>
        <taxon>Mortierellales</taxon>
        <taxon>Mortierellaceae</taxon>
        <taxon>Modicella</taxon>
    </lineage>
</organism>
<sequence>MDQMSYESEMEYAKSIKTKISREKMLLRSLRDRMRDECTLGRNARVQDLKREIMDGEEKLSLLEDQMQPWKRLFVEAEDVWVPRCIGLVSSIPYHYLLRDWLLAVVVACSGGVDHPGMSLRSFRLESYVKNIIHHVSVPPLGKQEIAITINNRVIYASRPALNTVPIVKNFSLFPLFRCIAAADVVTLIEVMLSEGKIIFVSSYLGMLTLASESILHLFFPLYWHGVYIPILPAALMTCLQAPVPYIIGVERRCCEADFPPEDACVVDLDKGTVKVQRVPVQLPPRPRRKLVQSLEQYAPFSNSRRSSAGDEREAASGPPMYVQEAYPHSRLTLFCGISRARSGKKSDCIRPIAASTFSTITSASSIQEPSPTVSRRSSTNTLGRSGMNASNLPKIPKVDFEKETLIEGFKEQKATDESLMDHVHNIAGSPEERSSLSPTSDPKEWKTNKVAPEQVKVTKIMAEKHDIV</sequence>
<dbReference type="GO" id="GO:0032483">
    <property type="term" value="P:regulation of Rab protein signal transduction"/>
    <property type="evidence" value="ECO:0007669"/>
    <property type="project" value="TreeGrafter"/>
</dbReference>
<dbReference type="GO" id="GO:0031410">
    <property type="term" value="C:cytoplasmic vesicle"/>
    <property type="evidence" value="ECO:0007669"/>
    <property type="project" value="TreeGrafter"/>
</dbReference>
<dbReference type="InterPro" id="IPR051696">
    <property type="entry name" value="DENN_Domain_GEFs"/>
</dbReference>
<dbReference type="Gene3D" id="3.40.50.11500">
    <property type="match status" value="1"/>
</dbReference>
<evidence type="ECO:0000259" key="2">
    <source>
        <dbReference type="PROSITE" id="PS50211"/>
    </source>
</evidence>
<accession>A0A9P6MH48</accession>
<protein>
    <recommendedName>
        <fullName evidence="2">UDENN domain-containing protein</fullName>
    </recommendedName>
</protein>
<feature type="region of interest" description="Disordered" evidence="1">
    <location>
        <begin position="427"/>
        <end position="451"/>
    </location>
</feature>
<comment type="caution">
    <text evidence="3">The sequence shown here is derived from an EMBL/GenBank/DDBJ whole genome shotgun (WGS) entry which is preliminary data.</text>
</comment>
<evidence type="ECO:0000313" key="3">
    <source>
        <dbReference type="EMBL" id="KAG0000517.1"/>
    </source>
</evidence>
<feature type="region of interest" description="Disordered" evidence="1">
    <location>
        <begin position="362"/>
        <end position="391"/>
    </location>
</feature>
<dbReference type="Proteomes" id="UP000749646">
    <property type="component" value="Unassembled WGS sequence"/>
</dbReference>
<dbReference type="EMBL" id="JAAAHW010000622">
    <property type="protein sequence ID" value="KAG0000517.1"/>
    <property type="molecule type" value="Genomic_DNA"/>
</dbReference>
<dbReference type="PANTHER" id="PTHR12296:SF21">
    <property type="entry name" value="DENN DOMAIN-CONTAINING PROTEIN 3"/>
    <property type="match status" value="1"/>
</dbReference>
<feature type="compositionally biased region" description="Polar residues" evidence="1">
    <location>
        <begin position="368"/>
        <end position="391"/>
    </location>
</feature>
<reference evidence="3" key="1">
    <citation type="journal article" date="2020" name="Fungal Divers.">
        <title>Resolving the Mortierellaceae phylogeny through synthesis of multi-gene phylogenetics and phylogenomics.</title>
        <authorList>
            <person name="Vandepol N."/>
            <person name="Liber J."/>
            <person name="Desiro A."/>
            <person name="Na H."/>
            <person name="Kennedy M."/>
            <person name="Barry K."/>
            <person name="Grigoriev I.V."/>
            <person name="Miller A.N."/>
            <person name="O'Donnell K."/>
            <person name="Stajich J.E."/>
            <person name="Bonito G."/>
        </authorList>
    </citation>
    <scope>NUCLEOTIDE SEQUENCE</scope>
    <source>
        <strain evidence="3">MES-2147</strain>
    </source>
</reference>
<dbReference type="InterPro" id="IPR043153">
    <property type="entry name" value="DENN_C"/>
</dbReference>
<dbReference type="InterPro" id="IPR037516">
    <property type="entry name" value="Tripartite_DENN"/>
</dbReference>
<name>A0A9P6MH48_9FUNG</name>
<feature type="region of interest" description="Disordered" evidence="1">
    <location>
        <begin position="301"/>
        <end position="321"/>
    </location>
</feature>
<gene>
    <name evidence="3" type="ORF">BGZ65_004297</name>
</gene>
<dbReference type="InterPro" id="IPR001194">
    <property type="entry name" value="cDENN_dom"/>
</dbReference>
<dbReference type="SMART" id="SM00799">
    <property type="entry name" value="DENN"/>
    <property type="match status" value="1"/>
</dbReference>
<evidence type="ECO:0000313" key="4">
    <source>
        <dbReference type="Proteomes" id="UP000749646"/>
    </source>
</evidence>